<evidence type="ECO:0000256" key="5">
    <source>
        <dbReference type="SAM" id="MobiDB-lite"/>
    </source>
</evidence>
<proteinExistence type="predicted"/>
<accession>B6IYE2</accession>
<reference evidence="7 8" key="1">
    <citation type="journal article" date="2010" name="BMC Genomics">
        <title>Metabolic flexibility revealed in the genome of the cyst-forming alpha-1 proteobacterium Rhodospirillum centenum.</title>
        <authorList>
            <person name="Lu Y.K."/>
            <person name="Marden J."/>
            <person name="Han M."/>
            <person name="Swingley W.D."/>
            <person name="Mastrian S.D."/>
            <person name="Chowdhury S.R."/>
            <person name="Hao J."/>
            <person name="Helmy T."/>
            <person name="Kim S."/>
            <person name="Kurdoglu A.A."/>
            <person name="Matthies H.J."/>
            <person name="Rollo D."/>
            <person name="Stothard P."/>
            <person name="Blankenship R.E."/>
            <person name="Bauer C.E."/>
            <person name="Touchman J.W."/>
        </authorList>
    </citation>
    <scope>NUCLEOTIDE SEQUENCE [LARGE SCALE GENOMIC DNA]</scope>
    <source>
        <strain evidence="8">ATCC 51521 / SW</strain>
    </source>
</reference>
<evidence type="ECO:0000313" key="8">
    <source>
        <dbReference type="Proteomes" id="UP000001591"/>
    </source>
</evidence>
<dbReference type="RefSeq" id="WP_012569089.1">
    <property type="nucleotide sequence ID" value="NC_011420.2"/>
</dbReference>
<evidence type="ECO:0000256" key="4">
    <source>
        <dbReference type="ARBA" id="ARBA00023004"/>
    </source>
</evidence>
<keyword evidence="2" id="KW-0963">Cytoplasm</keyword>
<evidence type="ECO:0000259" key="6">
    <source>
        <dbReference type="Pfam" id="PF01814"/>
    </source>
</evidence>
<dbReference type="InterPro" id="IPR012312">
    <property type="entry name" value="Hemerythrin-like"/>
</dbReference>
<dbReference type="HOGENOM" id="CLU_076075_3_0_5"/>
<dbReference type="EMBL" id="CP000613">
    <property type="protein sequence ID" value="ACJ01316.1"/>
    <property type="molecule type" value="Genomic_DNA"/>
</dbReference>
<keyword evidence="4" id="KW-0408">Iron</keyword>
<dbReference type="InterPro" id="IPR019903">
    <property type="entry name" value="RIC_family"/>
</dbReference>
<organism evidence="7 8">
    <name type="scientific">Rhodospirillum centenum (strain ATCC 51521 / SW)</name>
    <dbReference type="NCBI Taxonomy" id="414684"/>
    <lineage>
        <taxon>Bacteria</taxon>
        <taxon>Pseudomonadati</taxon>
        <taxon>Pseudomonadota</taxon>
        <taxon>Alphaproteobacteria</taxon>
        <taxon>Rhodospirillales</taxon>
        <taxon>Rhodospirillaceae</taxon>
        <taxon>Rhodospirillum</taxon>
    </lineage>
</organism>
<dbReference type="AlphaFoldDB" id="B6IYE2"/>
<dbReference type="Pfam" id="PF01814">
    <property type="entry name" value="Hemerythrin"/>
    <property type="match status" value="1"/>
</dbReference>
<feature type="domain" description="Hemerythrin-like" evidence="6">
    <location>
        <begin position="45"/>
        <end position="182"/>
    </location>
</feature>
<evidence type="ECO:0000256" key="2">
    <source>
        <dbReference type="ARBA" id="ARBA00022490"/>
    </source>
</evidence>
<dbReference type="STRING" id="414684.RC1_3975"/>
<keyword evidence="8" id="KW-1185">Reference proteome</keyword>
<evidence type="ECO:0000256" key="3">
    <source>
        <dbReference type="ARBA" id="ARBA00022723"/>
    </source>
</evidence>
<dbReference type="PANTHER" id="PTHR36438:SF1">
    <property type="entry name" value="IRON-SULFUR CLUSTER REPAIR PROTEIN YTFE"/>
    <property type="match status" value="1"/>
</dbReference>
<dbReference type="GO" id="GO:0046872">
    <property type="term" value="F:metal ion binding"/>
    <property type="evidence" value="ECO:0007669"/>
    <property type="project" value="UniProtKB-KW"/>
</dbReference>
<protein>
    <submittedName>
        <fullName evidence="7">Regulator of cell morphogenesis and NO signaling, putative</fullName>
    </submittedName>
</protein>
<dbReference type="PANTHER" id="PTHR36438">
    <property type="entry name" value="IRON-SULFUR CLUSTER REPAIR PROTEIN YTFE"/>
    <property type="match status" value="1"/>
</dbReference>
<keyword evidence="3" id="KW-0479">Metal-binding</keyword>
<dbReference type="eggNOG" id="COG2846">
    <property type="taxonomic scope" value="Bacteria"/>
</dbReference>
<dbReference type="GO" id="GO:0005737">
    <property type="term" value="C:cytoplasm"/>
    <property type="evidence" value="ECO:0007669"/>
    <property type="project" value="UniProtKB-SubCell"/>
</dbReference>
<gene>
    <name evidence="7" type="primary">ytfE</name>
    <name evidence="7" type="ordered locus">RC1_3975</name>
</gene>
<evidence type="ECO:0000256" key="1">
    <source>
        <dbReference type="ARBA" id="ARBA00004496"/>
    </source>
</evidence>
<feature type="region of interest" description="Disordered" evidence="5">
    <location>
        <begin position="1"/>
        <end position="28"/>
    </location>
</feature>
<sequence length="189" mass="20767">MVADFSRFGMARNAPPRPAEVGEDDGGAPRLTATEAAVLATPELIRHILDRHHTGHRRDLAELIPLARRVERAHAGHAACPEGLVELLAAVRDELETHMEKEEEVLFPMMLVGGSPVIAGPIACMVEEHDDFLEQLDRLEEMAGTAPPGACGTWTALCERLARFVAEARNHVLLENDILFPRYGVPLMK</sequence>
<comment type="subcellular location">
    <subcellularLocation>
        <location evidence="1">Cytoplasm</location>
    </subcellularLocation>
</comment>
<dbReference type="Gene3D" id="1.20.120.520">
    <property type="entry name" value="nmb1532 protein domain like"/>
    <property type="match status" value="1"/>
</dbReference>
<evidence type="ECO:0000313" key="7">
    <source>
        <dbReference type="EMBL" id="ACJ01316.1"/>
    </source>
</evidence>
<dbReference type="KEGG" id="rce:RC1_3975"/>
<name>B6IYE2_RHOCS</name>
<dbReference type="CDD" id="cd12108">
    <property type="entry name" value="Hr-like"/>
    <property type="match status" value="1"/>
</dbReference>
<dbReference type="Proteomes" id="UP000001591">
    <property type="component" value="Chromosome"/>
</dbReference>
<dbReference type="OrthoDB" id="9797132at2"/>